<dbReference type="PROSITE" id="PS50283">
    <property type="entry name" value="NA_SOLUT_SYMP_3"/>
    <property type="match status" value="1"/>
</dbReference>
<feature type="transmembrane region" description="Helical" evidence="13">
    <location>
        <begin position="245"/>
        <end position="264"/>
    </location>
</feature>
<dbReference type="SUPFAM" id="SSF52172">
    <property type="entry name" value="CheY-like"/>
    <property type="match status" value="1"/>
</dbReference>
<reference evidence="16 17" key="1">
    <citation type="submission" date="2018-07" db="EMBL/GenBank/DDBJ databases">
        <title>Halioglobus sp. genome submission.</title>
        <authorList>
            <person name="Ye M.-Q."/>
            <person name="Du Z.-J."/>
        </authorList>
    </citation>
    <scope>NUCLEOTIDE SEQUENCE [LARGE SCALE GENOMIC DNA]</scope>
    <source>
        <strain evidence="16 17">U0301</strain>
    </source>
</reference>
<comment type="similarity">
    <text evidence="3">Belongs to the sodium:solute symporter (SSF) (TC 2.A.21) family.</text>
</comment>
<dbReference type="OrthoDB" id="9764438at2"/>
<feature type="transmembrane region" description="Helical" evidence="13">
    <location>
        <begin position="393"/>
        <end position="414"/>
    </location>
</feature>
<feature type="domain" description="Histidine kinase" evidence="14">
    <location>
        <begin position="824"/>
        <end position="1040"/>
    </location>
</feature>
<comment type="catalytic activity">
    <reaction evidence="1">
        <text>ATP + protein L-histidine = ADP + protein N-phospho-L-histidine.</text>
        <dbReference type="EC" id="2.7.13.3"/>
    </reaction>
</comment>
<dbReference type="SUPFAM" id="SSF47384">
    <property type="entry name" value="Homodimeric domain of signal transducing histidine kinase"/>
    <property type="match status" value="1"/>
</dbReference>
<dbReference type="Gene3D" id="1.10.287.130">
    <property type="match status" value="1"/>
</dbReference>
<dbReference type="Proteomes" id="UP000265509">
    <property type="component" value="Unassembled WGS sequence"/>
</dbReference>
<dbReference type="EC" id="2.7.13.3" evidence="4"/>
<dbReference type="RefSeq" id="WP_117953122.1">
    <property type="nucleotide sequence ID" value="NZ_QRAN01000004.1"/>
</dbReference>
<feature type="transmembrane region" description="Helical" evidence="13">
    <location>
        <begin position="165"/>
        <end position="186"/>
    </location>
</feature>
<dbReference type="Gene3D" id="3.30.565.10">
    <property type="entry name" value="Histidine kinase-like ATPase, C-terminal domain"/>
    <property type="match status" value="1"/>
</dbReference>
<evidence type="ECO:0000256" key="11">
    <source>
        <dbReference type="PROSITE-ProRule" id="PRU00169"/>
    </source>
</evidence>
<dbReference type="PROSITE" id="PS50110">
    <property type="entry name" value="RESPONSE_REGULATORY"/>
    <property type="match status" value="1"/>
</dbReference>
<feature type="coiled-coil region" evidence="12">
    <location>
        <begin position="762"/>
        <end position="817"/>
    </location>
</feature>
<accession>A0A3L7DZY1</accession>
<evidence type="ECO:0000256" key="1">
    <source>
        <dbReference type="ARBA" id="ARBA00000085"/>
    </source>
</evidence>
<dbReference type="InterPro" id="IPR003661">
    <property type="entry name" value="HisK_dim/P_dom"/>
</dbReference>
<keyword evidence="7 13" id="KW-0812">Transmembrane</keyword>
<dbReference type="PRINTS" id="PR00344">
    <property type="entry name" value="BCTRLSENSOR"/>
</dbReference>
<dbReference type="CDD" id="cd00082">
    <property type="entry name" value="HisKA"/>
    <property type="match status" value="1"/>
</dbReference>
<gene>
    <name evidence="16" type="ORF">DWB85_05060</name>
</gene>
<dbReference type="CDD" id="cd00075">
    <property type="entry name" value="HATPase"/>
    <property type="match status" value="1"/>
</dbReference>
<dbReference type="InterPro" id="IPR036890">
    <property type="entry name" value="HATPase_C_sf"/>
</dbReference>
<dbReference type="InterPro" id="IPR036097">
    <property type="entry name" value="HisK_dim/P_sf"/>
</dbReference>
<dbReference type="SMART" id="SM00448">
    <property type="entry name" value="REC"/>
    <property type="match status" value="1"/>
</dbReference>
<dbReference type="SMART" id="SM00388">
    <property type="entry name" value="HisKA"/>
    <property type="match status" value="1"/>
</dbReference>
<feature type="transmembrane region" description="Helical" evidence="13">
    <location>
        <begin position="123"/>
        <end position="145"/>
    </location>
</feature>
<feature type="domain" description="Response regulatory" evidence="15">
    <location>
        <begin position="1061"/>
        <end position="1177"/>
    </location>
</feature>
<dbReference type="PANTHER" id="PTHR43047:SF9">
    <property type="entry name" value="HISTIDINE KINASE"/>
    <property type="match status" value="1"/>
</dbReference>
<proteinExistence type="inferred from homology"/>
<dbReference type="GO" id="GO:0005886">
    <property type="term" value="C:plasma membrane"/>
    <property type="evidence" value="ECO:0007669"/>
    <property type="project" value="TreeGrafter"/>
</dbReference>
<feature type="transmembrane region" description="Helical" evidence="13">
    <location>
        <begin position="332"/>
        <end position="361"/>
    </location>
</feature>
<dbReference type="GO" id="GO:0022857">
    <property type="term" value="F:transmembrane transporter activity"/>
    <property type="evidence" value="ECO:0007669"/>
    <property type="project" value="InterPro"/>
</dbReference>
<keyword evidence="12" id="KW-0175">Coiled coil</keyword>
<evidence type="ECO:0000256" key="9">
    <source>
        <dbReference type="ARBA" id="ARBA00022989"/>
    </source>
</evidence>
<evidence type="ECO:0000256" key="5">
    <source>
        <dbReference type="ARBA" id="ARBA00022553"/>
    </source>
</evidence>
<dbReference type="Gene3D" id="3.30.450.20">
    <property type="entry name" value="PAS domain"/>
    <property type="match status" value="1"/>
</dbReference>
<evidence type="ECO:0000256" key="10">
    <source>
        <dbReference type="ARBA" id="ARBA00023136"/>
    </source>
</evidence>
<dbReference type="InterPro" id="IPR005467">
    <property type="entry name" value="His_kinase_dom"/>
</dbReference>
<dbReference type="InterPro" id="IPR038377">
    <property type="entry name" value="Na/Glc_symporter_sf"/>
</dbReference>
<dbReference type="InterPro" id="IPR003594">
    <property type="entry name" value="HATPase_dom"/>
</dbReference>
<feature type="transmembrane region" description="Helical" evidence="13">
    <location>
        <begin position="285"/>
        <end position="312"/>
    </location>
</feature>
<dbReference type="InterPro" id="IPR011006">
    <property type="entry name" value="CheY-like_superfamily"/>
</dbReference>
<evidence type="ECO:0000313" key="17">
    <source>
        <dbReference type="Proteomes" id="UP000265509"/>
    </source>
</evidence>
<comment type="caution">
    <text evidence="16">The sequence shown here is derived from an EMBL/GenBank/DDBJ whole genome shotgun (WGS) entry which is preliminary data.</text>
</comment>
<dbReference type="SMART" id="SM00387">
    <property type="entry name" value="HATPase_c"/>
    <property type="match status" value="1"/>
</dbReference>
<evidence type="ECO:0000256" key="8">
    <source>
        <dbReference type="ARBA" id="ARBA00022777"/>
    </source>
</evidence>
<dbReference type="GO" id="GO:0000155">
    <property type="term" value="F:phosphorelay sensor kinase activity"/>
    <property type="evidence" value="ECO:0007669"/>
    <property type="project" value="InterPro"/>
</dbReference>
<evidence type="ECO:0000256" key="7">
    <source>
        <dbReference type="ARBA" id="ARBA00022692"/>
    </source>
</evidence>
<dbReference type="AlphaFoldDB" id="A0A3L7DZY1"/>
<sequence length="1187" mass="130823">MLTSSNLLSLALLYICILFAVAWYADRHAGDSDGSVHWFASSRWRGVVYALSLAVYCSSWTFYGAVGSATESAWSHTPIYIGPILMFVFGWPIIRRMLAVGERHRVTSIADYIGARYGKRQSLAILVTLVATAAVLPYIALQFKALSQAWAIVGGGSLEVEVEAIGGDTSLLVAIILAVFTILFGTRRLDGRERHRGLMAAVAVESVVKLVAFIAVAGLALVYLAGLPAEARLDHSSQALGEFTITSDFLARTLISALAILCLPRQFHVMVVEAQGDTDTRIARWLFPCYIGLFMVLVVPISLAGSSVFSVSQSISPDVYVQLLPISLDAQWVTVVAFIGGISAATGMVIVATVSLAIMITNEVIAPIVMRLNARSPAAVLKLGDSLRRIRQITIVGILACAWLVTQQIMSITWLAQIGFISFLAAAQLAPPMLAGLYWRQAHGWGAIAGLLLGLLLWFYCAVLTSVLPAESDILRFGPLGIDWLSPVKLFGLEAQHQLAYATGWSLCANTLALVALSLLLRPSRADVRQSRLFIENHTDQALDEDKDYELSLIRVSQLQALLPPFVEHDELVAMWQRFEDSYQQRLLPGDRAPVFVVSQVEAVLARIIGATSAHQAMEQLERSQQLEFSDLASMVTDASRLHTFNRELLQTTVESLLQGVSVVDKELRLVAWNKRYEEMFDYPERFLYVGCPIERVYRFNAARGILGSGDRSQEEEVQRRLSWLREGNSHRLERVMPNGMVIDIHGNPLPHGGFVTTYIDITDYRHMVTQLEEAKQELEQKIAFGSQSLSDINARLREENRARARMEASLREAHQSKSRFMSATSHDLLQPINAARLFTAALKPQLEHQVDESTRHIVEQIDSSLLRAEQLIAELREISRLDSGRQMPRRSHFPVAELFAAMEREFGSMAAMRGLRLEIQPSSLWLYSDQSLLTRMLQNLLSNAIRYTGAGRVMLGARRRPGGVELQVFDTGPGIAEEDQVRVFQEFERLQRASQVGEEGLGLGLAIVSRYAKLLGHPLQLRSRRGHGTMFSVTVTYGRAGAQPVAPVEEGGHRDLEGLSLLCLDNDQRIREGMQQLLTTMGATVRVAADREQLLAGFTEPAAPDIVLADYHLDGDDTGIAAMQAVIASSGHSVPCIIISADDSDVIRDRAKAAGFRFLSKPVNAARLRALILALTAAAQTSRTSP</sequence>
<dbReference type="SUPFAM" id="SSF55874">
    <property type="entry name" value="ATPase domain of HSP90 chaperone/DNA topoisomerase II/histidine kinase"/>
    <property type="match status" value="1"/>
</dbReference>
<evidence type="ECO:0000256" key="6">
    <source>
        <dbReference type="ARBA" id="ARBA00022679"/>
    </source>
</evidence>
<evidence type="ECO:0000313" key="16">
    <source>
        <dbReference type="EMBL" id="RLQ22816.1"/>
    </source>
</evidence>
<keyword evidence="9 13" id="KW-1133">Transmembrane helix</keyword>
<dbReference type="FunFam" id="3.30.565.10:FF:000049">
    <property type="entry name" value="Two-component sensor histidine kinase"/>
    <property type="match status" value="1"/>
</dbReference>
<keyword evidence="6" id="KW-0808">Transferase</keyword>
<dbReference type="Pfam" id="PF00512">
    <property type="entry name" value="HisKA"/>
    <property type="match status" value="1"/>
</dbReference>
<evidence type="ECO:0000259" key="15">
    <source>
        <dbReference type="PROSITE" id="PS50110"/>
    </source>
</evidence>
<feature type="transmembrane region" description="Helical" evidence="13">
    <location>
        <begin position="446"/>
        <end position="468"/>
    </location>
</feature>
<evidence type="ECO:0000259" key="14">
    <source>
        <dbReference type="PROSITE" id="PS50109"/>
    </source>
</evidence>
<keyword evidence="17" id="KW-1185">Reference proteome</keyword>
<feature type="transmembrane region" description="Helical" evidence="13">
    <location>
        <begin position="420"/>
        <end position="439"/>
    </location>
</feature>
<dbReference type="Pfam" id="PF00072">
    <property type="entry name" value="Response_reg"/>
    <property type="match status" value="1"/>
</dbReference>
<evidence type="ECO:0000256" key="3">
    <source>
        <dbReference type="ARBA" id="ARBA00006434"/>
    </source>
</evidence>
<dbReference type="GO" id="GO:0009927">
    <property type="term" value="F:histidine phosphotransfer kinase activity"/>
    <property type="evidence" value="ECO:0007669"/>
    <property type="project" value="TreeGrafter"/>
</dbReference>
<evidence type="ECO:0000256" key="2">
    <source>
        <dbReference type="ARBA" id="ARBA00004141"/>
    </source>
</evidence>
<dbReference type="InterPro" id="IPR035965">
    <property type="entry name" value="PAS-like_dom_sf"/>
</dbReference>
<comment type="subcellular location">
    <subcellularLocation>
        <location evidence="2">Membrane</location>
        <topology evidence="2">Multi-pass membrane protein</topology>
    </subcellularLocation>
</comment>
<dbReference type="EMBL" id="QRAN01000004">
    <property type="protein sequence ID" value="RLQ22816.1"/>
    <property type="molecule type" value="Genomic_DNA"/>
</dbReference>
<evidence type="ECO:0000256" key="13">
    <source>
        <dbReference type="SAM" id="Phobius"/>
    </source>
</evidence>
<feature type="modified residue" description="4-aspartylphosphate" evidence="11">
    <location>
        <position position="1111"/>
    </location>
</feature>
<dbReference type="CDD" id="cd00156">
    <property type="entry name" value="REC"/>
    <property type="match status" value="1"/>
</dbReference>
<evidence type="ECO:0000256" key="4">
    <source>
        <dbReference type="ARBA" id="ARBA00012438"/>
    </source>
</evidence>
<dbReference type="PROSITE" id="PS50109">
    <property type="entry name" value="HIS_KIN"/>
    <property type="match status" value="1"/>
</dbReference>
<feature type="transmembrane region" description="Helical" evidence="13">
    <location>
        <begin position="6"/>
        <end position="25"/>
    </location>
</feature>
<protein>
    <recommendedName>
        <fullName evidence="4">histidine kinase</fullName>
        <ecNumber evidence="4">2.7.13.3</ecNumber>
    </recommendedName>
</protein>
<dbReference type="CDD" id="cd10322">
    <property type="entry name" value="SLC5sbd"/>
    <property type="match status" value="1"/>
</dbReference>
<name>A0A3L7DZY1_9GAMM</name>
<keyword evidence="10 13" id="KW-0472">Membrane</keyword>
<dbReference type="InterPro" id="IPR001734">
    <property type="entry name" value="Na/solute_symporter"/>
</dbReference>
<keyword evidence="5 11" id="KW-0597">Phosphoprotein</keyword>
<keyword evidence="8" id="KW-0418">Kinase</keyword>
<feature type="transmembrane region" description="Helical" evidence="13">
    <location>
        <begin position="198"/>
        <end position="225"/>
    </location>
</feature>
<dbReference type="Gene3D" id="1.20.1730.10">
    <property type="entry name" value="Sodium/glucose cotransporter"/>
    <property type="match status" value="1"/>
</dbReference>
<organism evidence="16 17">
    <name type="scientific">Seongchinamella sediminis</name>
    <dbReference type="NCBI Taxonomy" id="2283635"/>
    <lineage>
        <taxon>Bacteria</taxon>
        <taxon>Pseudomonadati</taxon>
        <taxon>Pseudomonadota</taxon>
        <taxon>Gammaproteobacteria</taxon>
        <taxon>Cellvibrionales</taxon>
        <taxon>Halieaceae</taxon>
        <taxon>Seongchinamella</taxon>
    </lineage>
</organism>
<feature type="transmembrane region" description="Helical" evidence="13">
    <location>
        <begin position="77"/>
        <end position="94"/>
    </location>
</feature>
<dbReference type="Gene3D" id="3.40.50.2300">
    <property type="match status" value="1"/>
</dbReference>
<dbReference type="PANTHER" id="PTHR43047">
    <property type="entry name" value="TWO-COMPONENT HISTIDINE PROTEIN KINASE"/>
    <property type="match status" value="1"/>
</dbReference>
<dbReference type="Pfam" id="PF02518">
    <property type="entry name" value="HATPase_c"/>
    <property type="match status" value="1"/>
</dbReference>
<dbReference type="InterPro" id="IPR001789">
    <property type="entry name" value="Sig_transdc_resp-reg_receiver"/>
</dbReference>
<dbReference type="Pfam" id="PF12860">
    <property type="entry name" value="PAS_7"/>
    <property type="match status" value="1"/>
</dbReference>
<dbReference type="SUPFAM" id="SSF55785">
    <property type="entry name" value="PYP-like sensor domain (PAS domain)"/>
    <property type="match status" value="1"/>
</dbReference>
<evidence type="ECO:0000256" key="12">
    <source>
        <dbReference type="SAM" id="Coils"/>
    </source>
</evidence>
<dbReference type="InterPro" id="IPR004358">
    <property type="entry name" value="Sig_transdc_His_kin-like_C"/>
</dbReference>